<gene>
    <name evidence="2" type="ORF">IMSHALPRED_009839</name>
</gene>
<evidence type="ECO:0000313" key="2">
    <source>
        <dbReference type="EMBL" id="CAF9934806.1"/>
    </source>
</evidence>
<organism evidence="2 3">
    <name type="scientific">Imshaugia aleurites</name>
    <dbReference type="NCBI Taxonomy" id="172621"/>
    <lineage>
        <taxon>Eukaryota</taxon>
        <taxon>Fungi</taxon>
        <taxon>Dikarya</taxon>
        <taxon>Ascomycota</taxon>
        <taxon>Pezizomycotina</taxon>
        <taxon>Lecanoromycetes</taxon>
        <taxon>OSLEUM clade</taxon>
        <taxon>Lecanoromycetidae</taxon>
        <taxon>Lecanorales</taxon>
        <taxon>Lecanorineae</taxon>
        <taxon>Parmeliaceae</taxon>
        <taxon>Imshaugia</taxon>
    </lineage>
</organism>
<proteinExistence type="predicted"/>
<dbReference type="GO" id="GO:0006355">
    <property type="term" value="P:regulation of DNA-templated transcription"/>
    <property type="evidence" value="ECO:0007669"/>
    <property type="project" value="InterPro"/>
</dbReference>
<keyword evidence="3" id="KW-1185">Reference proteome</keyword>
<comment type="caution">
    <text evidence="2">The sequence shown here is derived from an EMBL/GenBank/DDBJ whole genome shotgun (WGS) entry which is preliminary data.</text>
</comment>
<dbReference type="OrthoDB" id="5431013at2759"/>
<dbReference type="PANTHER" id="PTHR36167:SF4">
    <property type="entry name" value="FUNGAL N-TERMINAL DOMAIN-CONTAINING PROTEIN"/>
    <property type="match status" value="1"/>
</dbReference>
<evidence type="ECO:0008006" key="4">
    <source>
        <dbReference type="Google" id="ProtNLM"/>
    </source>
</evidence>
<accession>A0A8H3G8C5</accession>
<feature type="region of interest" description="Disordered" evidence="1">
    <location>
        <begin position="404"/>
        <end position="426"/>
    </location>
</feature>
<sequence>MAEIGFIAAIVQVADVGFRLSRKLHTFGKTVASADESIVFISKDIKHLCSILQTLERTLDKDRAAQLYSHNDISTAKTIVEECREIFFEMERDLSNKITRMGLDGSSSRRGVVALERLKWPFLKSKITLHWSRLDKLKSSLLLTLNVFIYARLLVERTEDPSTVNDQSLVVESVLHTTAGPSGKDESSRAALDRNENHDAADVSTNGYIPATLGLDAALTSTEAPNKGKGKQRSEVPEVDPAIATLENYSLPTQHLRTEVQAEEHKLGQDMRSRLKDDIIHAHRSETRHLRAFYGHTKLEEKMREVSWRLVEMAEEDIEPGGQSQMEQNVEHSSEAVHASSVGNGPQSLDSQPSDWSQEGVYQEHASDSAWSPDKIWPITRDRVHAFLTNSGIEIFLNGREDPWNHLGSGSRAETDEKPGAAEENGWLPFWTSGPSRLDSHRILRPLNPIKTYKQNDHTPRLPFVRSGTSMLVTEKSHVMETLALSQDLAALTDSTDTDTFVSARSVISKSVALDSHPLCPVEDEQDGPLVILGDEVHGDPEYGDPVRKDGERLGVASLIPPLGEMWMSY</sequence>
<evidence type="ECO:0000256" key="1">
    <source>
        <dbReference type="SAM" id="MobiDB-lite"/>
    </source>
</evidence>
<name>A0A8H3G8C5_9LECA</name>
<dbReference type="PANTHER" id="PTHR36167">
    <property type="entry name" value="C2H2 FINGER DOMAIN TRANSCRIPTION FACTOR (EUROFUNG)-RELATED"/>
    <property type="match status" value="1"/>
</dbReference>
<reference evidence="2" key="1">
    <citation type="submission" date="2021-03" db="EMBL/GenBank/DDBJ databases">
        <authorList>
            <person name="Tagirdzhanova G."/>
        </authorList>
    </citation>
    <scope>NUCLEOTIDE SEQUENCE</scope>
</reference>
<dbReference type="Proteomes" id="UP000664534">
    <property type="component" value="Unassembled WGS sequence"/>
</dbReference>
<feature type="region of interest" description="Disordered" evidence="1">
    <location>
        <begin position="318"/>
        <end position="367"/>
    </location>
</feature>
<evidence type="ECO:0000313" key="3">
    <source>
        <dbReference type="Proteomes" id="UP000664534"/>
    </source>
</evidence>
<dbReference type="AlphaFoldDB" id="A0A8H3G8C5"/>
<dbReference type="InterPro" id="IPR039327">
    <property type="entry name" value="CON7-like"/>
</dbReference>
<feature type="compositionally biased region" description="Polar residues" evidence="1">
    <location>
        <begin position="341"/>
        <end position="357"/>
    </location>
</feature>
<dbReference type="EMBL" id="CAJPDT010000079">
    <property type="protein sequence ID" value="CAF9934806.1"/>
    <property type="molecule type" value="Genomic_DNA"/>
</dbReference>
<protein>
    <recommendedName>
        <fullName evidence="4">Fungal N-terminal domain-containing protein</fullName>
    </recommendedName>
</protein>